<keyword evidence="6" id="KW-1185">Reference proteome</keyword>
<organism evidence="5 6">
    <name type="scientific">Paracoccus nototheniae</name>
    <dbReference type="NCBI Taxonomy" id="2489002"/>
    <lineage>
        <taxon>Bacteria</taxon>
        <taxon>Pseudomonadati</taxon>
        <taxon>Pseudomonadota</taxon>
        <taxon>Alphaproteobacteria</taxon>
        <taxon>Rhodobacterales</taxon>
        <taxon>Paracoccaceae</taxon>
        <taxon>Paracoccus</taxon>
    </lineage>
</organism>
<evidence type="ECO:0000256" key="1">
    <source>
        <dbReference type="ARBA" id="ARBA00022729"/>
    </source>
</evidence>
<comment type="caution">
    <text evidence="5">The sequence shown here is derived from an EMBL/GenBank/DDBJ whole genome shotgun (WGS) entry which is preliminary data.</text>
</comment>
<dbReference type="Proteomes" id="UP001597302">
    <property type="component" value="Unassembled WGS sequence"/>
</dbReference>
<evidence type="ECO:0000313" key="6">
    <source>
        <dbReference type="Proteomes" id="UP001597302"/>
    </source>
</evidence>
<evidence type="ECO:0000256" key="3">
    <source>
        <dbReference type="SAM" id="SignalP"/>
    </source>
</evidence>
<evidence type="ECO:0000259" key="4">
    <source>
        <dbReference type="Pfam" id="PF13778"/>
    </source>
</evidence>
<gene>
    <name evidence="5" type="ORF">ACFQ5P_08570</name>
</gene>
<feature type="domain" description="DUF4174" evidence="4">
    <location>
        <begin position="83"/>
        <end position="182"/>
    </location>
</feature>
<accession>A0ABW4DX02</accession>
<feature type="signal peptide" evidence="3">
    <location>
        <begin position="1"/>
        <end position="20"/>
    </location>
</feature>
<sequence length="190" mass="20882">MKLKFLIVVMALAAMGPARDAPVPETAADATPDAGSARDSTPQRNPARLPPVSQQVGPPDPAASAQPDESVLIRDAADVAPQDFLWQARPVVVFADTPDDPAFVEQMRALRRDERGLEARDVVVVTDSDPAANSEWRQELRPRGFSLVIIDKDGQVKIRRPSPWDVREIGRAIDRLPLRRQEVGRGSLLR</sequence>
<dbReference type="InterPro" id="IPR025232">
    <property type="entry name" value="DUF4174"/>
</dbReference>
<reference evidence="6" key="1">
    <citation type="journal article" date="2019" name="Int. J. Syst. Evol. Microbiol.">
        <title>The Global Catalogue of Microorganisms (GCM) 10K type strain sequencing project: providing services to taxonomists for standard genome sequencing and annotation.</title>
        <authorList>
            <consortium name="The Broad Institute Genomics Platform"/>
            <consortium name="The Broad Institute Genome Sequencing Center for Infectious Disease"/>
            <person name="Wu L."/>
            <person name="Ma J."/>
        </authorList>
    </citation>
    <scope>NUCLEOTIDE SEQUENCE [LARGE SCALE GENOMIC DNA]</scope>
    <source>
        <strain evidence="6">CCM 8875</strain>
    </source>
</reference>
<protein>
    <submittedName>
        <fullName evidence="5">DUF4174 domain-containing protein</fullName>
    </submittedName>
</protein>
<proteinExistence type="predicted"/>
<evidence type="ECO:0000256" key="2">
    <source>
        <dbReference type="SAM" id="MobiDB-lite"/>
    </source>
</evidence>
<keyword evidence="1 3" id="KW-0732">Signal</keyword>
<feature type="region of interest" description="Disordered" evidence="2">
    <location>
        <begin position="19"/>
        <end position="68"/>
    </location>
</feature>
<dbReference type="Pfam" id="PF13778">
    <property type="entry name" value="DUF4174"/>
    <property type="match status" value="1"/>
</dbReference>
<feature type="chain" id="PRO_5045143470" evidence="3">
    <location>
        <begin position="21"/>
        <end position="190"/>
    </location>
</feature>
<name>A0ABW4DX02_9RHOB</name>
<evidence type="ECO:0000313" key="5">
    <source>
        <dbReference type="EMBL" id="MFD1481348.1"/>
    </source>
</evidence>
<dbReference type="RefSeq" id="WP_131574487.1">
    <property type="nucleotide sequence ID" value="NZ_CBCSAJ010000008.1"/>
</dbReference>
<dbReference type="EMBL" id="JBHTOQ010000020">
    <property type="protein sequence ID" value="MFD1481348.1"/>
    <property type="molecule type" value="Genomic_DNA"/>
</dbReference>